<keyword evidence="2" id="KW-0378">Hydrolase</keyword>
<name>A0ABY4QQI3_9MYCO</name>
<evidence type="ECO:0000313" key="2">
    <source>
        <dbReference type="EMBL" id="UQX12039.1"/>
    </source>
</evidence>
<accession>A0ABY4QQI3</accession>
<proteinExistence type="predicted"/>
<keyword evidence="3" id="KW-1185">Reference proteome</keyword>
<reference evidence="2" key="1">
    <citation type="submission" date="2022-05" db="EMBL/GenBank/DDBJ databases">
        <title>A methanotrophic Mycobacterium dominates a cave microbial ecosystem.</title>
        <authorList>
            <person name="Van Spanning R.J.M."/>
            <person name="Guan Q."/>
            <person name="Melkonian C."/>
            <person name="Gallant J."/>
            <person name="Polerecky L."/>
            <person name="Flot J.-F."/>
            <person name="Brandt B.W."/>
            <person name="Braster M."/>
            <person name="Iturbe Espinoza P."/>
            <person name="Aerts J."/>
            <person name="Meima-Franke M."/>
            <person name="Piersma S.R."/>
            <person name="Bunduc C."/>
            <person name="Ummels R."/>
            <person name="Pain A."/>
            <person name="Fleming E.J."/>
            <person name="van der Wel N."/>
            <person name="Gherman V.D."/>
            <person name="Sarbu S.M."/>
            <person name="Bodelier P.L.E."/>
            <person name="Bitter W."/>
        </authorList>
    </citation>
    <scope>NUCLEOTIDE SEQUENCE</scope>
    <source>
        <strain evidence="2">Sulfur Cave</strain>
    </source>
</reference>
<dbReference type="Pfam" id="PF02861">
    <property type="entry name" value="Clp_N"/>
    <property type="match status" value="1"/>
</dbReference>
<organism evidence="2 3">
    <name type="scientific">Candidatus Mycobacterium methanotrophicum</name>
    <dbReference type="NCBI Taxonomy" id="2943498"/>
    <lineage>
        <taxon>Bacteria</taxon>
        <taxon>Bacillati</taxon>
        <taxon>Actinomycetota</taxon>
        <taxon>Actinomycetes</taxon>
        <taxon>Mycobacteriales</taxon>
        <taxon>Mycobacteriaceae</taxon>
        <taxon>Mycobacterium</taxon>
    </lineage>
</organism>
<protein>
    <submittedName>
        <fullName evidence="2">Clp protease</fullName>
    </submittedName>
</protein>
<keyword evidence="2" id="KW-0645">Protease</keyword>
<dbReference type="EMBL" id="CP097320">
    <property type="protein sequence ID" value="UQX12039.1"/>
    <property type="molecule type" value="Genomic_DNA"/>
</dbReference>
<sequence length="182" mass="19327">MFERFALDTRAAVVLARELASEIGAPHLLLGVLRAAGQDLSAVLSGYGLAAEVVRGRLAEASTGDESFGEDADALRAIGIDLRAVRDGVARTFSADAFDNALRRSGRRSRGHGHMPFIRAAKKALELALREALAHKDKAIRCEQVMLGILRGGDKAAIDVITERGDTGQLRTAVAGLLERAA</sequence>
<dbReference type="Proteomes" id="UP001056610">
    <property type="component" value="Chromosome"/>
</dbReference>
<dbReference type="GO" id="GO:0006508">
    <property type="term" value="P:proteolysis"/>
    <property type="evidence" value="ECO:0007669"/>
    <property type="project" value="UniProtKB-KW"/>
</dbReference>
<dbReference type="GO" id="GO:0008233">
    <property type="term" value="F:peptidase activity"/>
    <property type="evidence" value="ECO:0007669"/>
    <property type="project" value="UniProtKB-KW"/>
</dbReference>
<dbReference type="RefSeq" id="WP_219065729.1">
    <property type="nucleotide sequence ID" value="NZ_CAJUXY010000002.1"/>
</dbReference>
<evidence type="ECO:0000313" key="3">
    <source>
        <dbReference type="Proteomes" id="UP001056610"/>
    </source>
</evidence>
<gene>
    <name evidence="2" type="ORF">M5I08_06775</name>
</gene>
<feature type="domain" description="Clp R" evidence="1">
    <location>
        <begin position="72"/>
        <end position="161"/>
    </location>
</feature>
<dbReference type="InterPro" id="IPR004176">
    <property type="entry name" value="Clp_R_N"/>
</dbReference>
<evidence type="ECO:0000259" key="1">
    <source>
        <dbReference type="Pfam" id="PF02861"/>
    </source>
</evidence>